<keyword evidence="4 7" id="KW-0812">Transmembrane</keyword>
<dbReference type="PANTHER" id="PTHR30012:SF0">
    <property type="entry name" value="TYPE II SECRETION SYSTEM PROTEIN F-RELATED"/>
    <property type="match status" value="1"/>
</dbReference>
<dbReference type="KEGG" id="ccos:Pan44_43110"/>
<feature type="transmembrane region" description="Helical" evidence="7">
    <location>
        <begin position="159"/>
        <end position="181"/>
    </location>
</feature>
<evidence type="ECO:0000256" key="5">
    <source>
        <dbReference type="ARBA" id="ARBA00022989"/>
    </source>
</evidence>
<evidence type="ECO:0000313" key="9">
    <source>
        <dbReference type="EMBL" id="QDT56259.1"/>
    </source>
</evidence>
<dbReference type="PRINTS" id="PR00812">
    <property type="entry name" value="BCTERIALGSPF"/>
</dbReference>
<evidence type="ECO:0000256" key="6">
    <source>
        <dbReference type="ARBA" id="ARBA00023136"/>
    </source>
</evidence>
<feature type="domain" description="Type II secretion system protein GspF" evidence="8">
    <location>
        <begin position="211"/>
        <end position="333"/>
    </location>
</feature>
<evidence type="ECO:0000256" key="2">
    <source>
        <dbReference type="ARBA" id="ARBA00005745"/>
    </source>
</evidence>
<evidence type="ECO:0000256" key="3">
    <source>
        <dbReference type="ARBA" id="ARBA00022475"/>
    </source>
</evidence>
<gene>
    <name evidence="9" type="primary">epsF_6</name>
    <name evidence="9" type="ORF">Pan44_43110</name>
</gene>
<reference evidence="9 10" key="1">
    <citation type="submission" date="2019-02" db="EMBL/GenBank/DDBJ databases">
        <title>Deep-cultivation of Planctomycetes and their phenomic and genomic characterization uncovers novel biology.</title>
        <authorList>
            <person name="Wiegand S."/>
            <person name="Jogler M."/>
            <person name="Boedeker C."/>
            <person name="Pinto D."/>
            <person name="Vollmers J."/>
            <person name="Rivas-Marin E."/>
            <person name="Kohn T."/>
            <person name="Peeters S.H."/>
            <person name="Heuer A."/>
            <person name="Rast P."/>
            <person name="Oberbeckmann S."/>
            <person name="Bunk B."/>
            <person name="Jeske O."/>
            <person name="Meyerdierks A."/>
            <person name="Storesund J.E."/>
            <person name="Kallscheuer N."/>
            <person name="Luecker S."/>
            <person name="Lage O.M."/>
            <person name="Pohl T."/>
            <person name="Merkel B.J."/>
            <person name="Hornburger P."/>
            <person name="Mueller R.-W."/>
            <person name="Bruemmer F."/>
            <person name="Labrenz M."/>
            <person name="Spormann A.M."/>
            <person name="Op den Camp H."/>
            <person name="Overmann J."/>
            <person name="Amann R."/>
            <person name="Jetten M.S.M."/>
            <person name="Mascher T."/>
            <person name="Medema M.H."/>
            <person name="Devos D.P."/>
            <person name="Kaster A.-K."/>
            <person name="Ovreas L."/>
            <person name="Rohde M."/>
            <person name="Galperin M.Y."/>
            <person name="Jogler C."/>
        </authorList>
    </citation>
    <scope>NUCLEOTIDE SEQUENCE [LARGE SCALE GENOMIC DNA]</scope>
    <source>
        <strain evidence="9 10">Pan44</strain>
    </source>
</reference>
<feature type="transmembrane region" description="Helical" evidence="7">
    <location>
        <begin position="102"/>
        <end position="128"/>
    </location>
</feature>
<feature type="transmembrane region" description="Helical" evidence="7">
    <location>
        <begin position="314"/>
        <end position="335"/>
    </location>
</feature>
<dbReference type="InParanoid" id="A0A517SJF7"/>
<name>A0A517SJF7_9PLAN</name>
<sequence length="342" mass="37404">MSLVADAPAAAPSPGDGPALPFSMQMFAEEASSPWTASAFRTIATRLDQGASWTEAVQSAGRQLPQFLRGVFAVAERSGSIEQVIGEYFAGTRRTRRAKRQVLVALLYPAFLLLACLVLLTGVFLFVVPPFREMFNDFGVELPWMTKLMISMSMIVTKGWPWLVVGLVFMFATLVAMLLFTKLPLAAPLVRVMQAIPIVGTASQLAGASEFCTLLGMLVKARIPLPDALRLTAGGLQDANLRQGCHRLADHVERGESPAYAASILPHFRPRLVQLLRHTEHERSFGEILRSHGELFGIQAEAQSGIAIVWMQPFLLVFVGILGGFVVICLFMPLIKLLNELS</sequence>
<feature type="domain" description="Type II secretion system protein GspF" evidence="8">
    <location>
        <begin position="23"/>
        <end position="129"/>
    </location>
</feature>
<evidence type="ECO:0000256" key="4">
    <source>
        <dbReference type="ARBA" id="ARBA00022692"/>
    </source>
</evidence>
<evidence type="ECO:0000259" key="8">
    <source>
        <dbReference type="Pfam" id="PF00482"/>
    </source>
</evidence>
<dbReference type="RefSeq" id="WP_145033451.1">
    <property type="nucleotide sequence ID" value="NZ_CP036271.1"/>
</dbReference>
<keyword evidence="10" id="KW-1185">Reference proteome</keyword>
<dbReference type="OrthoDB" id="267134at2"/>
<proteinExistence type="inferred from homology"/>
<dbReference type="PANTHER" id="PTHR30012">
    <property type="entry name" value="GENERAL SECRETION PATHWAY PROTEIN"/>
    <property type="match status" value="1"/>
</dbReference>
<keyword evidence="5 7" id="KW-1133">Transmembrane helix</keyword>
<evidence type="ECO:0000256" key="1">
    <source>
        <dbReference type="ARBA" id="ARBA00004651"/>
    </source>
</evidence>
<keyword evidence="3" id="KW-1003">Cell membrane</keyword>
<evidence type="ECO:0000313" key="10">
    <source>
        <dbReference type="Proteomes" id="UP000315700"/>
    </source>
</evidence>
<dbReference type="InterPro" id="IPR003004">
    <property type="entry name" value="GspF/PilC"/>
</dbReference>
<dbReference type="InterPro" id="IPR042094">
    <property type="entry name" value="T2SS_GspF_sf"/>
</dbReference>
<keyword evidence="6 7" id="KW-0472">Membrane</keyword>
<dbReference type="Proteomes" id="UP000315700">
    <property type="component" value="Chromosome"/>
</dbReference>
<organism evidence="9 10">
    <name type="scientific">Caulifigura coniformis</name>
    <dbReference type="NCBI Taxonomy" id="2527983"/>
    <lineage>
        <taxon>Bacteria</taxon>
        <taxon>Pseudomonadati</taxon>
        <taxon>Planctomycetota</taxon>
        <taxon>Planctomycetia</taxon>
        <taxon>Planctomycetales</taxon>
        <taxon>Planctomycetaceae</taxon>
        <taxon>Caulifigura</taxon>
    </lineage>
</organism>
<evidence type="ECO:0000256" key="7">
    <source>
        <dbReference type="SAM" id="Phobius"/>
    </source>
</evidence>
<protein>
    <submittedName>
        <fullName evidence="9">Type II secretion system protein F</fullName>
    </submittedName>
</protein>
<dbReference type="GO" id="GO:0005886">
    <property type="term" value="C:plasma membrane"/>
    <property type="evidence" value="ECO:0007669"/>
    <property type="project" value="UniProtKB-SubCell"/>
</dbReference>
<dbReference type="Gene3D" id="1.20.81.30">
    <property type="entry name" value="Type II secretion system (T2SS), domain F"/>
    <property type="match status" value="2"/>
</dbReference>
<dbReference type="Pfam" id="PF00482">
    <property type="entry name" value="T2SSF"/>
    <property type="match status" value="2"/>
</dbReference>
<dbReference type="InterPro" id="IPR018076">
    <property type="entry name" value="T2SS_GspF_dom"/>
</dbReference>
<comment type="subcellular location">
    <subcellularLocation>
        <location evidence="1">Cell membrane</location>
        <topology evidence="1">Multi-pass membrane protein</topology>
    </subcellularLocation>
</comment>
<comment type="similarity">
    <text evidence="2">Belongs to the GSP F family.</text>
</comment>
<dbReference type="EMBL" id="CP036271">
    <property type="protein sequence ID" value="QDT56259.1"/>
    <property type="molecule type" value="Genomic_DNA"/>
</dbReference>
<accession>A0A517SJF7</accession>
<dbReference type="AlphaFoldDB" id="A0A517SJF7"/>